<proteinExistence type="predicted"/>
<feature type="region of interest" description="Disordered" evidence="1">
    <location>
        <begin position="86"/>
        <end position="110"/>
    </location>
</feature>
<evidence type="ECO:0008006" key="6">
    <source>
        <dbReference type="Google" id="ProtNLM"/>
    </source>
</evidence>
<sequence>MLVGILTGFHFLISFAFPTPCRVVTKRNNGMLLDNWRMNPPSSFVFFFSSCTVAYSANPYCYATKYKKPKRHSTAKKHKSEWESACKHGSLADPATPFPTSVTPLPRHPW</sequence>
<evidence type="ECO:0000313" key="4">
    <source>
        <dbReference type="EMBL" id="PSR87133.1"/>
    </source>
</evidence>
<evidence type="ECO:0000256" key="1">
    <source>
        <dbReference type="SAM" id="MobiDB-lite"/>
    </source>
</evidence>
<keyword evidence="3" id="KW-0732">Signal</keyword>
<keyword evidence="2" id="KW-1133">Transmembrane helix</keyword>
<evidence type="ECO:0000313" key="5">
    <source>
        <dbReference type="Proteomes" id="UP000241462"/>
    </source>
</evidence>
<dbReference type="Proteomes" id="UP000241462">
    <property type="component" value="Unassembled WGS sequence"/>
</dbReference>
<feature type="signal peptide" evidence="3">
    <location>
        <begin position="1"/>
        <end position="16"/>
    </location>
</feature>
<keyword evidence="5" id="KW-1185">Reference proteome</keyword>
<evidence type="ECO:0000256" key="2">
    <source>
        <dbReference type="SAM" id="Phobius"/>
    </source>
</evidence>
<gene>
    <name evidence="4" type="ORF">BD289DRAFT_432926</name>
</gene>
<feature type="transmembrane region" description="Helical" evidence="2">
    <location>
        <begin position="42"/>
        <end position="63"/>
    </location>
</feature>
<dbReference type="InParanoid" id="A0A2T3A9A1"/>
<reference evidence="4 5" key="1">
    <citation type="journal article" date="2018" name="Mycol. Prog.">
        <title>Coniella lustricola, a new species from submerged detritus.</title>
        <authorList>
            <person name="Raudabaugh D.B."/>
            <person name="Iturriaga T."/>
            <person name="Carver A."/>
            <person name="Mondo S."/>
            <person name="Pangilinan J."/>
            <person name="Lipzen A."/>
            <person name="He G."/>
            <person name="Amirebrahimi M."/>
            <person name="Grigoriev I.V."/>
            <person name="Miller A.N."/>
        </authorList>
    </citation>
    <scope>NUCLEOTIDE SEQUENCE [LARGE SCALE GENOMIC DNA]</scope>
    <source>
        <strain evidence="4 5">B22-T-1</strain>
    </source>
</reference>
<dbReference type="AlphaFoldDB" id="A0A2T3A9A1"/>
<keyword evidence="2" id="KW-0812">Transmembrane</keyword>
<evidence type="ECO:0000256" key="3">
    <source>
        <dbReference type="SAM" id="SignalP"/>
    </source>
</evidence>
<protein>
    <recommendedName>
        <fullName evidence="6">Secreted protein</fullName>
    </recommendedName>
</protein>
<feature type="chain" id="PRO_5015579455" description="Secreted protein" evidence="3">
    <location>
        <begin position="17"/>
        <end position="110"/>
    </location>
</feature>
<accession>A0A2T3A9A1</accession>
<dbReference type="EMBL" id="KZ678433">
    <property type="protein sequence ID" value="PSR87133.1"/>
    <property type="molecule type" value="Genomic_DNA"/>
</dbReference>
<organism evidence="4 5">
    <name type="scientific">Coniella lustricola</name>
    <dbReference type="NCBI Taxonomy" id="2025994"/>
    <lineage>
        <taxon>Eukaryota</taxon>
        <taxon>Fungi</taxon>
        <taxon>Dikarya</taxon>
        <taxon>Ascomycota</taxon>
        <taxon>Pezizomycotina</taxon>
        <taxon>Sordariomycetes</taxon>
        <taxon>Sordariomycetidae</taxon>
        <taxon>Diaporthales</taxon>
        <taxon>Schizoparmaceae</taxon>
        <taxon>Coniella</taxon>
    </lineage>
</organism>
<keyword evidence="2" id="KW-0472">Membrane</keyword>
<name>A0A2T3A9A1_9PEZI</name>